<evidence type="ECO:0000256" key="2">
    <source>
        <dbReference type="ARBA" id="ARBA00023242"/>
    </source>
</evidence>
<comment type="subcellular location">
    <subcellularLocation>
        <location evidence="1">Nucleus</location>
    </subcellularLocation>
</comment>
<dbReference type="WBParaSite" id="jg18966">
    <property type="protein sequence ID" value="jg18966"/>
    <property type="gene ID" value="jg18966"/>
</dbReference>
<evidence type="ECO:0000313" key="5">
    <source>
        <dbReference type="Proteomes" id="UP000887574"/>
    </source>
</evidence>
<feature type="domain" description="RRM" evidence="4">
    <location>
        <begin position="14"/>
        <end position="96"/>
    </location>
</feature>
<name>A0A915DFB8_9BILA</name>
<dbReference type="InterPro" id="IPR012677">
    <property type="entry name" value="Nucleotide-bd_a/b_plait_sf"/>
</dbReference>
<sequence length="178" mass="20233">MEPSTSSNSSSASCRIFLGNLSTELEELTIRSYSRTWGELVECKVMRERKSGRSRGFAFISYKNPGCADSFMAGCPHYIGDRRINVKRLDTSQTSSNSSDASLTTKRLFVSFSIEDRLPTKFELEEYFAEFGVVDEISVHRPKILREYSTAYAVVDFMQSESVNKCWLKKSTKLKTPE</sequence>
<protein>
    <submittedName>
        <fullName evidence="6">RRM domain-containing protein</fullName>
    </submittedName>
</protein>
<dbReference type="SUPFAM" id="SSF54928">
    <property type="entry name" value="RNA-binding domain, RBD"/>
    <property type="match status" value="1"/>
</dbReference>
<dbReference type="PANTHER" id="PTHR48033">
    <property type="entry name" value="RNA-BINDING (RRM/RBD/RNP MOTIFS) FAMILY PROTEIN"/>
    <property type="match status" value="1"/>
</dbReference>
<keyword evidence="2" id="KW-0539">Nucleus</keyword>
<dbReference type="AlphaFoldDB" id="A0A915DFB8"/>
<accession>A0A915DFB8</accession>
<proteinExistence type="predicted"/>
<dbReference type="CDD" id="cd00590">
    <property type="entry name" value="RRM_SF"/>
    <property type="match status" value="1"/>
</dbReference>
<dbReference type="GO" id="GO:0005654">
    <property type="term" value="C:nucleoplasm"/>
    <property type="evidence" value="ECO:0007669"/>
    <property type="project" value="TreeGrafter"/>
</dbReference>
<dbReference type="Proteomes" id="UP000887574">
    <property type="component" value="Unplaced"/>
</dbReference>
<evidence type="ECO:0000256" key="3">
    <source>
        <dbReference type="PROSITE-ProRule" id="PRU00176"/>
    </source>
</evidence>
<evidence type="ECO:0000256" key="1">
    <source>
        <dbReference type="ARBA" id="ARBA00004123"/>
    </source>
</evidence>
<reference evidence="6" key="1">
    <citation type="submission" date="2022-11" db="UniProtKB">
        <authorList>
            <consortium name="WormBaseParasite"/>
        </authorList>
    </citation>
    <scope>IDENTIFICATION</scope>
</reference>
<dbReference type="InterPro" id="IPR035979">
    <property type="entry name" value="RBD_domain_sf"/>
</dbReference>
<dbReference type="PROSITE" id="PS50102">
    <property type="entry name" value="RRM"/>
    <property type="match status" value="1"/>
</dbReference>
<dbReference type="GO" id="GO:0010468">
    <property type="term" value="P:regulation of gene expression"/>
    <property type="evidence" value="ECO:0007669"/>
    <property type="project" value="TreeGrafter"/>
</dbReference>
<dbReference type="InterPro" id="IPR000504">
    <property type="entry name" value="RRM_dom"/>
</dbReference>
<dbReference type="PANTHER" id="PTHR48033:SF10">
    <property type="entry name" value="RNA-BINDING PROTEIN SQUID"/>
    <property type="match status" value="1"/>
</dbReference>
<keyword evidence="3" id="KW-0694">RNA-binding</keyword>
<evidence type="ECO:0000313" key="6">
    <source>
        <dbReference type="WBParaSite" id="jg18966"/>
    </source>
</evidence>
<dbReference type="Pfam" id="PF00076">
    <property type="entry name" value="RRM_1"/>
    <property type="match status" value="1"/>
</dbReference>
<organism evidence="5 6">
    <name type="scientific">Ditylenchus dipsaci</name>
    <dbReference type="NCBI Taxonomy" id="166011"/>
    <lineage>
        <taxon>Eukaryota</taxon>
        <taxon>Metazoa</taxon>
        <taxon>Ecdysozoa</taxon>
        <taxon>Nematoda</taxon>
        <taxon>Chromadorea</taxon>
        <taxon>Rhabditida</taxon>
        <taxon>Tylenchina</taxon>
        <taxon>Tylenchomorpha</taxon>
        <taxon>Sphaerularioidea</taxon>
        <taxon>Anguinidae</taxon>
        <taxon>Anguininae</taxon>
        <taxon>Ditylenchus</taxon>
    </lineage>
</organism>
<dbReference type="GO" id="GO:0000785">
    <property type="term" value="C:chromatin"/>
    <property type="evidence" value="ECO:0007669"/>
    <property type="project" value="TreeGrafter"/>
</dbReference>
<dbReference type="Gene3D" id="3.30.70.330">
    <property type="match status" value="2"/>
</dbReference>
<dbReference type="GO" id="GO:0003723">
    <property type="term" value="F:RNA binding"/>
    <property type="evidence" value="ECO:0007669"/>
    <property type="project" value="UniProtKB-UniRule"/>
</dbReference>
<evidence type="ECO:0000259" key="4">
    <source>
        <dbReference type="PROSITE" id="PS50102"/>
    </source>
</evidence>
<dbReference type="SMART" id="SM00360">
    <property type="entry name" value="RRM"/>
    <property type="match status" value="1"/>
</dbReference>
<keyword evidence="5" id="KW-1185">Reference proteome</keyword>